<dbReference type="EMBL" id="JBHLWN010000016">
    <property type="protein sequence ID" value="MFC0211425.1"/>
    <property type="molecule type" value="Genomic_DNA"/>
</dbReference>
<dbReference type="Proteomes" id="UP001589776">
    <property type="component" value="Unassembled WGS sequence"/>
</dbReference>
<reference evidence="1 2" key="1">
    <citation type="submission" date="2024-09" db="EMBL/GenBank/DDBJ databases">
        <authorList>
            <person name="Sun Q."/>
            <person name="Mori K."/>
        </authorList>
    </citation>
    <scope>NUCLEOTIDE SEQUENCE [LARGE SCALE GENOMIC DNA]</scope>
    <source>
        <strain evidence="1 2">CCM 7759</strain>
    </source>
</reference>
<comment type="caution">
    <text evidence="1">The sequence shown here is derived from an EMBL/GenBank/DDBJ whole genome shotgun (WGS) entry which is preliminary data.</text>
</comment>
<evidence type="ECO:0000313" key="1">
    <source>
        <dbReference type="EMBL" id="MFC0211425.1"/>
    </source>
</evidence>
<sequence>MKDKSWYTNVKFVAIIAAVCCLFWGSSYPAIKIGFLLFDISPEDIPSKFVFAGYRFTLAGLALLL</sequence>
<gene>
    <name evidence="1" type="ORF">ACFFK0_03000</name>
</gene>
<protein>
    <recommendedName>
        <fullName evidence="3">EamA domain-containing protein</fullName>
    </recommendedName>
</protein>
<name>A0ABV6DFJ9_9BACL</name>
<evidence type="ECO:0008006" key="3">
    <source>
        <dbReference type="Google" id="ProtNLM"/>
    </source>
</evidence>
<organism evidence="1 2">
    <name type="scientific">Paenibacillus chartarius</name>
    <dbReference type="NCBI Taxonomy" id="747481"/>
    <lineage>
        <taxon>Bacteria</taxon>
        <taxon>Bacillati</taxon>
        <taxon>Bacillota</taxon>
        <taxon>Bacilli</taxon>
        <taxon>Bacillales</taxon>
        <taxon>Paenibacillaceae</taxon>
        <taxon>Paenibacillus</taxon>
    </lineage>
</organism>
<dbReference type="RefSeq" id="WP_377468408.1">
    <property type="nucleotide sequence ID" value="NZ_JBHLWN010000016.1"/>
</dbReference>
<proteinExistence type="predicted"/>
<evidence type="ECO:0000313" key="2">
    <source>
        <dbReference type="Proteomes" id="UP001589776"/>
    </source>
</evidence>
<accession>A0ABV6DFJ9</accession>
<keyword evidence="2" id="KW-1185">Reference proteome</keyword>